<sequence length="122" mass="14204">MTWLCQGDAKIYTLKPYCQALSGLESTAQATLSSIPDQYSYYPDSVATRCLQEFIWNADEGHSSHFCRVMYVYVNILLVRDHRFHISIHKSIFPITQQKDPTFFLLGLLAYGSWDTSFRFQY</sequence>
<dbReference type="AlphaFoldDB" id="A0A8X6NKI1"/>
<protein>
    <submittedName>
        <fullName evidence="1">Uncharacterized protein</fullName>
    </submittedName>
</protein>
<keyword evidence="2" id="KW-1185">Reference proteome</keyword>
<reference evidence="1" key="1">
    <citation type="submission" date="2020-08" db="EMBL/GenBank/DDBJ databases">
        <title>Multicomponent nature underlies the extraordinary mechanical properties of spider dragline silk.</title>
        <authorList>
            <person name="Kono N."/>
            <person name="Nakamura H."/>
            <person name="Mori M."/>
            <person name="Yoshida Y."/>
            <person name="Ohtoshi R."/>
            <person name="Malay A.D."/>
            <person name="Moran D.A.P."/>
            <person name="Tomita M."/>
            <person name="Numata K."/>
            <person name="Arakawa K."/>
        </authorList>
    </citation>
    <scope>NUCLEOTIDE SEQUENCE</scope>
</reference>
<evidence type="ECO:0000313" key="2">
    <source>
        <dbReference type="Proteomes" id="UP000887013"/>
    </source>
</evidence>
<dbReference type="Proteomes" id="UP000887013">
    <property type="component" value="Unassembled WGS sequence"/>
</dbReference>
<proteinExistence type="predicted"/>
<comment type="caution">
    <text evidence="1">The sequence shown here is derived from an EMBL/GenBank/DDBJ whole genome shotgun (WGS) entry which is preliminary data.</text>
</comment>
<gene>
    <name evidence="1" type="ORF">NPIL_167811</name>
</gene>
<name>A0A8X6NKI1_NEPPI</name>
<dbReference type="EMBL" id="BMAW01105660">
    <property type="protein sequence ID" value="GFT20289.1"/>
    <property type="molecule type" value="Genomic_DNA"/>
</dbReference>
<accession>A0A8X6NKI1</accession>
<organism evidence="1 2">
    <name type="scientific">Nephila pilipes</name>
    <name type="common">Giant wood spider</name>
    <name type="synonym">Nephila maculata</name>
    <dbReference type="NCBI Taxonomy" id="299642"/>
    <lineage>
        <taxon>Eukaryota</taxon>
        <taxon>Metazoa</taxon>
        <taxon>Ecdysozoa</taxon>
        <taxon>Arthropoda</taxon>
        <taxon>Chelicerata</taxon>
        <taxon>Arachnida</taxon>
        <taxon>Araneae</taxon>
        <taxon>Araneomorphae</taxon>
        <taxon>Entelegynae</taxon>
        <taxon>Araneoidea</taxon>
        <taxon>Nephilidae</taxon>
        <taxon>Nephila</taxon>
    </lineage>
</organism>
<evidence type="ECO:0000313" key="1">
    <source>
        <dbReference type="EMBL" id="GFT20289.1"/>
    </source>
</evidence>